<comment type="subcellular location">
    <subcellularLocation>
        <location evidence="5">Cell membrane</location>
        <topology evidence="5">Multi-pass membrane protein</topology>
    </subcellularLocation>
    <subcellularLocation>
        <location evidence="1">Membrane</location>
        <topology evidence="1">Multi-pass membrane protein</topology>
    </subcellularLocation>
</comment>
<dbReference type="PANTHER" id="PTHR42727:SF1">
    <property type="entry name" value="PHOSPHATE TRANSPORT SYSTEM PERMEASE"/>
    <property type="match status" value="1"/>
</dbReference>
<dbReference type="InterPro" id="IPR011864">
    <property type="entry name" value="Phosphate_PstC"/>
</dbReference>
<comment type="function">
    <text evidence="6">Part of the binding-protein-dependent transport system for phosphate; probably responsible for the translocation of the substrate across the membrane.</text>
</comment>
<dbReference type="InterPro" id="IPR035906">
    <property type="entry name" value="MetI-like_sf"/>
</dbReference>
<keyword evidence="2 5" id="KW-0812">Transmembrane</keyword>
<evidence type="ECO:0000256" key="3">
    <source>
        <dbReference type="ARBA" id="ARBA00022989"/>
    </source>
</evidence>
<dbReference type="NCBIfam" id="TIGR02138">
    <property type="entry name" value="phosphate_pstC"/>
    <property type="match status" value="1"/>
</dbReference>
<keyword evidence="3 5" id="KW-1133">Transmembrane helix</keyword>
<feature type="transmembrane region" description="Helical" evidence="5">
    <location>
        <begin position="90"/>
        <end position="113"/>
    </location>
</feature>
<feature type="transmembrane region" description="Helical" evidence="5">
    <location>
        <begin position="33"/>
        <end position="57"/>
    </location>
</feature>
<evidence type="ECO:0000256" key="6">
    <source>
        <dbReference type="RuleBase" id="RU363054"/>
    </source>
</evidence>
<feature type="transmembrane region" description="Helical" evidence="5">
    <location>
        <begin position="168"/>
        <end position="192"/>
    </location>
</feature>
<evidence type="ECO:0000259" key="8">
    <source>
        <dbReference type="PROSITE" id="PS50928"/>
    </source>
</evidence>
<comment type="caution">
    <text evidence="9">The sequence shown here is derived from an EMBL/GenBank/DDBJ whole genome shotgun (WGS) entry which is preliminary data.</text>
</comment>
<keyword evidence="6" id="KW-1003">Cell membrane</keyword>
<feature type="domain" description="ABC transmembrane type-1" evidence="8">
    <location>
        <begin position="91"/>
        <end position="305"/>
    </location>
</feature>
<evidence type="ECO:0000313" key="10">
    <source>
        <dbReference type="Proteomes" id="UP000297496"/>
    </source>
</evidence>
<feature type="transmembrane region" description="Helical" evidence="5">
    <location>
        <begin position="286"/>
        <end position="309"/>
    </location>
</feature>
<keyword evidence="5" id="KW-0813">Transport</keyword>
<dbReference type="Gene3D" id="1.10.3720.10">
    <property type="entry name" value="MetI-like"/>
    <property type="match status" value="1"/>
</dbReference>
<dbReference type="EMBL" id="SRRO01000001">
    <property type="protein sequence ID" value="TGN63686.1"/>
    <property type="molecule type" value="Genomic_DNA"/>
</dbReference>
<name>A0A4Z1C900_9ACTN</name>
<dbReference type="PANTHER" id="PTHR42727">
    <property type="entry name" value="PHOSPHATE TRANSPORT SYSTEM PERMEASE PROTEIN"/>
    <property type="match status" value="1"/>
</dbReference>
<dbReference type="OrthoDB" id="9775069at2"/>
<evidence type="ECO:0000313" key="9">
    <source>
        <dbReference type="EMBL" id="TGN63686.1"/>
    </source>
</evidence>
<gene>
    <name evidence="9" type="primary">pstC</name>
    <name evidence="9" type="ORF">EXE59_06780</name>
</gene>
<dbReference type="GO" id="GO:0005886">
    <property type="term" value="C:plasma membrane"/>
    <property type="evidence" value="ECO:0007669"/>
    <property type="project" value="UniProtKB-SubCell"/>
</dbReference>
<keyword evidence="10" id="KW-1185">Reference proteome</keyword>
<keyword evidence="4 5" id="KW-0472">Membrane</keyword>
<dbReference type="AlphaFoldDB" id="A0A4Z1C900"/>
<dbReference type="PROSITE" id="PS50928">
    <property type="entry name" value="ABC_TM1"/>
    <property type="match status" value="1"/>
</dbReference>
<dbReference type="Proteomes" id="UP000297496">
    <property type="component" value="Unassembled WGS sequence"/>
</dbReference>
<keyword evidence="6" id="KW-0592">Phosphate transport</keyword>
<feature type="region of interest" description="Disordered" evidence="7">
    <location>
        <begin position="1"/>
        <end position="26"/>
    </location>
</feature>
<evidence type="ECO:0000256" key="4">
    <source>
        <dbReference type="ARBA" id="ARBA00023136"/>
    </source>
</evidence>
<comment type="similarity">
    <text evidence="6">Belongs to the binding-protein-dependent transport system permease family. CysTW subfamily.</text>
</comment>
<sequence>MAQNATTASPPPGAGLPASPPDLSRRPRPGEQVIKAVLVLSAGASILITFGIIAAVIEPALHFFEEVPFGQFFATEDIGSREYRPAVLPLLVGTALTTVIALALAVPLGLGAAMYLSEYASPRARKWLKPTVELLAGVPSVVYGFFALFFVTPVVLQGWFNLEVNFTNAWAAGIVLGVMIIPTVASLSEDALSAVPMALRQGSYAMGANRMQTTLRVVLPAALSGVAAAIVLGLSRAVGETMIVTMAGGAVKNMSVDPSEPHMTMTAFIAITAQGENPVGSVSYNMLFAVGLLLFIITFIINAISIAFVRRFRQAY</sequence>
<dbReference type="GO" id="GO:0005315">
    <property type="term" value="F:phosphate transmembrane transporter activity"/>
    <property type="evidence" value="ECO:0007669"/>
    <property type="project" value="InterPro"/>
</dbReference>
<protein>
    <recommendedName>
        <fullName evidence="6">Phosphate transport system permease protein</fullName>
    </recommendedName>
</protein>
<evidence type="ECO:0000256" key="7">
    <source>
        <dbReference type="SAM" id="MobiDB-lite"/>
    </source>
</evidence>
<feature type="compositionally biased region" description="Pro residues" evidence="7">
    <location>
        <begin position="9"/>
        <end position="20"/>
    </location>
</feature>
<dbReference type="SUPFAM" id="SSF161098">
    <property type="entry name" value="MetI-like"/>
    <property type="match status" value="1"/>
</dbReference>
<evidence type="ECO:0000256" key="2">
    <source>
        <dbReference type="ARBA" id="ARBA00022692"/>
    </source>
</evidence>
<feature type="transmembrane region" description="Helical" evidence="5">
    <location>
        <begin position="134"/>
        <end position="156"/>
    </location>
</feature>
<organism evidence="9 10">
    <name type="scientific">Nocardioides eburneiflavus</name>
    <dbReference type="NCBI Taxonomy" id="2518372"/>
    <lineage>
        <taxon>Bacteria</taxon>
        <taxon>Bacillati</taxon>
        <taxon>Actinomycetota</taxon>
        <taxon>Actinomycetes</taxon>
        <taxon>Propionibacteriales</taxon>
        <taxon>Nocardioidaceae</taxon>
        <taxon>Nocardioides</taxon>
    </lineage>
</organism>
<proteinExistence type="inferred from homology"/>
<dbReference type="InterPro" id="IPR000515">
    <property type="entry name" value="MetI-like"/>
</dbReference>
<evidence type="ECO:0000256" key="1">
    <source>
        <dbReference type="ARBA" id="ARBA00004141"/>
    </source>
</evidence>
<reference evidence="9 10" key="1">
    <citation type="submission" date="2019-04" db="EMBL/GenBank/DDBJ databases">
        <title>Three New Species of Nocardioides, Nocardioides euryhalodurans sp. nov., Nocardioides seonyuensis sp. nov. and Nocardioides eburneoflavus sp. nov. Isolated from Soil.</title>
        <authorList>
            <person name="Roh S.G."/>
            <person name="Lee C."/>
            <person name="Kim M.-K."/>
            <person name="Kim S.B."/>
        </authorList>
    </citation>
    <scope>NUCLEOTIDE SEQUENCE [LARGE SCALE GENOMIC DNA]</scope>
    <source>
        <strain evidence="9 10">MMS17-SY213</strain>
    </source>
</reference>
<accession>A0A4Z1C900</accession>
<feature type="transmembrane region" description="Helical" evidence="5">
    <location>
        <begin position="213"/>
        <end position="234"/>
    </location>
</feature>
<evidence type="ECO:0000256" key="5">
    <source>
        <dbReference type="RuleBase" id="RU363032"/>
    </source>
</evidence>
<dbReference type="CDD" id="cd06261">
    <property type="entry name" value="TM_PBP2"/>
    <property type="match status" value="1"/>
</dbReference>
<dbReference type="GO" id="GO:0006817">
    <property type="term" value="P:phosphate ion transport"/>
    <property type="evidence" value="ECO:0007669"/>
    <property type="project" value="UniProtKB-KW"/>
</dbReference>
<dbReference type="Pfam" id="PF00528">
    <property type="entry name" value="BPD_transp_1"/>
    <property type="match status" value="1"/>
</dbReference>